<geneLocation type="plasmid" evidence="2">
    <name>plasmid1</name>
</geneLocation>
<dbReference type="Proteomes" id="UP000217895">
    <property type="component" value="Plasmid Plasmid1 dna"/>
</dbReference>
<evidence type="ECO:0000256" key="1">
    <source>
        <dbReference type="SAM" id="MobiDB-lite"/>
    </source>
</evidence>
<sequence>MVQAFVPCTPSGSLLTADVGGVSDPFTREHGAGTQGEDGFPVEAQR</sequence>
<proteinExistence type="predicted"/>
<protein>
    <submittedName>
        <fullName evidence="2">Uncharacterized protein</fullName>
    </submittedName>
</protein>
<keyword evidence="2" id="KW-0614">Plasmid</keyword>
<reference evidence="2 3" key="1">
    <citation type="submission" date="2017-06" db="EMBL/GenBank/DDBJ databases">
        <title>Genome sequencing of cyanobaciteial culture collection at National Institute for Environmental Studies (NIES).</title>
        <authorList>
            <person name="Hirose Y."/>
            <person name="Shimura Y."/>
            <person name="Fujisawa T."/>
            <person name="Nakamura Y."/>
            <person name="Kawachi M."/>
        </authorList>
    </citation>
    <scope>NUCLEOTIDE SEQUENCE [LARGE SCALE GENOMIC DNA]</scope>
    <source>
        <strain evidence="2 3">NIES-2135</strain>
        <plasmid evidence="3">Plasmid Plasmid1 dna</plasmid>
    </source>
</reference>
<keyword evidence="3" id="KW-1185">Reference proteome</keyword>
<gene>
    <name evidence="2" type="ORF">NIES2135_60500</name>
</gene>
<dbReference type="EMBL" id="AP018204">
    <property type="protein sequence ID" value="BAY59173.1"/>
    <property type="molecule type" value="Genomic_DNA"/>
</dbReference>
<feature type="region of interest" description="Disordered" evidence="1">
    <location>
        <begin position="17"/>
        <end position="46"/>
    </location>
</feature>
<accession>A0A1Z4JR85</accession>
<evidence type="ECO:0000313" key="2">
    <source>
        <dbReference type="EMBL" id="BAY59173.1"/>
    </source>
</evidence>
<name>A0A1Z4JR85_LEPBY</name>
<evidence type="ECO:0000313" key="3">
    <source>
        <dbReference type="Proteomes" id="UP000217895"/>
    </source>
</evidence>
<dbReference type="AlphaFoldDB" id="A0A1Z4JR85"/>
<organism evidence="2 3">
    <name type="scientific">Leptolyngbya boryana NIES-2135</name>
    <dbReference type="NCBI Taxonomy" id="1973484"/>
    <lineage>
        <taxon>Bacteria</taxon>
        <taxon>Bacillati</taxon>
        <taxon>Cyanobacteriota</taxon>
        <taxon>Cyanophyceae</taxon>
        <taxon>Leptolyngbyales</taxon>
        <taxon>Leptolyngbyaceae</taxon>
        <taxon>Leptolyngbya group</taxon>
        <taxon>Leptolyngbya</taxon>
    </lineage>
</organism>